<feature type="region of interest" description="Disordered" evidence="1">
    <location>
        <begin position="20"/>
        <end position="77"/>
    </location>
</feature>
<evidence type="ECO:0000256" key="1">
    <source>
        <dbReference type="SAM" id="MobiDB-lite"/>
    </source>
</evidence>
<keyword evidence="3" id="KW-1185">Reference proteome</keyword>
<comment type="caution">
    <text evidence="2">The sequence shown here is derived from an EMBL/GenBank/DDBJ whole genome shotgun (WGS) entry which is preliminary data.</text>
</comment>
<dbReference type="AlphaFoldDB" id="A0A9P6WSN2"/>
<feature type="compositionally biased region" description="Polar residues" evidence="1">
    <location>
        <begin position="66"/>
        <end position="77"/>
    </location>
</feature>
<reference evidence="2" key="1">
    <citation type="journal article" date="2020" name="Microb. Genom.">
        <title>Genetic diversity of clinical and environmental Mucorales isolates obtained from an investigation of mucormycosis cases among solid organ transplant recipients.</title>
        <authorList>
            <person name="Nguyen M.H."/>
            <person name="Kaul D."/>
            <person name="Muto C."/>
            <person name="Cheng S.J."/>
            <person name="Richter R.A."/>
            <person name="Bruno V.M."/>
            <person name="Liu G."/>
            <person name="Beyhan S."/>
            <person name="Sundermann A.J."/>
            <person name="Mounaud S."/>
            <person name="Pasculle A.W."/>
            <person name="Nierman W.C."/>
            <person name="Driscoll E."/>
            <person name="Cumbie R."/>
            <person name="Clancy C.J."/>
            <person name="Dupont C.L."/>
        </authorList>
    </citation>
    <scope>NUCLEOTIDE SEQUENCE</scope>
    <source>
        <strain evidence="2">GL11</strain>
    </source>
</reference>
<feature type="compositionally biased region" description="Low complexity" evidence="1">
    <location>
        <begin position="20"/>
        <end position="29"/>
    </location>
</feature>
<sequence length="77" mass="7983">MPGRTDVQPWACAIQASAAAPDAARPSASTLRAPSFPISQAPPPHPSSTVTMPPAMPMRPTASSSQPASTRYSLDRP</sequence>
<evidence type="ECO:0000313" key="2">
    <source>
        <dbReference type="EMBL" id="KAG1275516.1"/>
    </source>
</evidence>
<organism evidence="2 3">
    <name type="scientific">Rhizopus oryzae</name>
    <name type="common">Mucormycosis agent</name>
    <name type="synonym">Rhizopus arrhizus var. delemar</name>
    <dbReference type="NCBI Taxonomy" id="64495"/>
    <lineage>
        <taxon>Eukaryota</taxon>
        <taxon>Fungi</taxon>
        <taxon>Fungi incertae sedis</taxon>
        <taxon>Mucoromycota</taxon>
        <taxon>Mucoromycotina</taxon>
        <taxon>Mucoromycetes</taxon>
        <taxon>Mucorales</taxon>
        <taxon>Mucorineae</taxon>
        <taxon>Rhizopodaceae</taxon>
        <taxon>Rhizopus</taxon>
    </lineage>
</organism>
<proteinExistence type="predicted"/>
<dbReference type="EMBL" id="JAANQT010010044">
    <property type="protein sequence ID" value="KAG1275516.1"/>
    <property type="molecule type" value="Genomic_DNA"/>
</dbReference>
<evidence type="ECO:0000313" key="3">
    <source>
        <dbReference type="Proteomes" id="UP000716291"/>
    </source>
</evidence>
<protein>
    <submittedName>
        <fullName evidence="2">Uncharacterized protein</fullName>
    </submittedName>
</protein>
<gene>
    <name evidence="2" type="ORF">G6F64_014875</name>
</gene>
<name>A0A9P6WSN2_RHIOR</name>
<dbReference type="Proteomes" id="UP000716291">
    <property type="component" value="Unassembled WGS sequence"/>
</dbReference>
<accession>A0A9P6WSN2</accession>